<dbReference type="GO" id="GO:0004307">
    <property type="term" value="F:ethanolaminephosphotransferase activity"/>
    <property type="evidence" value="ECO:0007669"/>
    <property type="project" value="TreeGrafter"/>
</dbReference>
<feature type="transmembrane region" description="Helical" evidence="6">
    <location>
        <begin position="238"/>
        <end position="256"/>
    </location>
</feature>
<dbReference type="Gene3D" id="1.20.120.1760">
    <property type="match status" value="1"/>
</dbReference>
<keyword evidence="6" id="KW-1133">Transmembrane helix</keyword>
<dbReference type="EMBL" id="CAJOAX010000105">
    <property type="protein sequence ID" value="CAF3510303.1"/>
    <property type="molecule type" value="Genomic_DNA"/>
</dbReference>
<evidence type="ECO:0008006" key="9">
    <source>
        <dbReference type="Google" id="ProtNLM"/>
    </source>
</evidence>
<dbReference type="PIRSF" id="PIRSF015665">
    <property type="entry name" value="CHOPT"/>
    <property type="match status" value="1"/>
</dbReference>
<keyword evidence="4 6" id="KW-0472">Membrane</keyword>
<keyword evidence="3 5" id="KW-0808">Transferase</keyword>
<evidence type="ECO:0000256" key="2">
    <source>
        <dbReference type="ARBA" id="ARBA00010441"/>
    </source>
</evidence>
<evidence type="ECO:0000313" key="7">
    <source>
        <dbReference type="EMBL" id="CAF3510303.1"/>
    </source>
</evidence>
<feature type="transmembrane region" description="Helical" evidence="6">
    <location>
        <begin position="308"/>
        <end position="327"/>
    </location>
</feature>
<feature type="transmembrane region" description="Helical" evidence="6">
    <location>
        <begin position="339"/>
        <end position="356"/>
    </location>
</feature>
<evidence type="ECO:0000256" key="5">
    <source>
        <dbReference type="RuleBase" id="RU003750"/>
    </source>
</evidence>
<dbReference type="Pfam" id="PF01066">
    <property type="entry name" value="CDP-OH_P_transf"/>
    <property type="match status" value="1"/>
</dbReference>
<keyword evidence="6" id="KW-0812">Transmembrane</keyword>
<evidence type="ECO:0000256" key="4">
    <source>
        <dbReference type="ARBA" id="ARBA00023136"/>
    </source>
</evidence>
<evidence type="ECO:0000256" key="3">
    <source>
        <dbReference type="ARBA" id="ARBA00022679"/>
    </source>
</evidence>
<protein>
    <recommendedName>
        <fullName evidence="9">Ethanolaminephosphotransferase</fullName>
    </recommendedName>
</protein>
<feature type="transmembrane region" description="Helical" evidence="6">
    <location>
        <begin position="195"/>
        <end position="218"/>
    </location>
</feature>
<evidence type="ECO:0000256" key="6">
    <source>
        <dbReference type="SAM" id="Phobius"/>
    </source>
</evidence>
<dbReference type="GO" id="GO:0005794">
    <property type="term" value="C:Golgi apparatus"/>
    <property type="evidence" value="ECO:0007669"/>
    <property type="project" value="TreeGrafter"/>
</dbReference>
<dbReference type="InterPro" id="IPR000462">
    <property type="entry name" value="CDP-OH_P_trans"/>
</dbReference>
<dbReference type="AlphaFoldDB" id="A0A818HRI6"/>
<dbReference type="InterPro" id="IPR048254">
    <property type="entry name" value="CDP_ALCOHOL_P_TRANSF_CS"/>
</dbReference>
<sequence>MNFFNYQYLNRKHLQGLNEYKYNAIDTSPLSTYIMQPFWNWGVEVNKVERALDNAHPSESDLFFPRWFAPNLMTFLGFLLLVTNFIMFSYYDFYFTESLVLPRWIWLVAAICQFCSHQLDGMDGKQARRTKSSSALGELFDHGVDSWACFLFPVCIFSVISQDEYGFSPMAMHVLLWTIYISFIDSHWEKYNTKVLYLPWSYDISMLVMTITYLIAYFFTPTVFRFDIPLMNIPFTKFVEYAWSIFALSTSIPISIKHIRASYRNGTGYNRTFYEAIRPLISPIVLFISSTWWGLASPHMIMHKQSRIFFSAVGATFSNIACRLVIAQMTTTRSDGFNNLLYIFVPIQLMSVYGALTERMEFILLFLYNIFVILAHLHYGICVVRQICDHLNIYAFNITDRSKQPPPTEAHIKH</sequence>
<dbReference type="GO" id="GO:0006646">
    <property type="term" value="P:phosphatidylethanolamine biosynthetic process"/>
    <property type="evidence" value="ECO:0007669"/>
    <property type="project" value="TreeGrafter"/>
</dbReference>
<evidence type="ECO:0000256" key="1">
    <source>
        <dbReference type="ARBA" id="ARBA00004370"/>
    </source>
</evidence>
<feature type="transmembrane region" description="Helical" evidence="6">
    <location>
        <begin position="166"/>
        <end position="183"/>
    </location>
</feature>
<feature type="transmembrane region" description="Helical" evidence="6">
    <location>
        <begin position="277"/>
        <end position="296"/>
    </location>
</feature>
<comment type="subcellular location">
    <subcellularLocation>
        <location evidence="1">Membrane</location>
    </subcellularLocation>
</comment>
<dbReference type="PROSITE" id="PS00379">
    <property type="entry name" value="CDP_ALCOHOL_P_TRANSF"/>
    <property type="match status" value="1"/>
</dbReference>
<dbReference type="GO" id="GO:0005789">
    <property type="term" value="C:endoplasmic reticulum membrane"/>
    <property type="evidence" value="ECO:0007669"/>
    <property type="project" value="TreeGrafter"/>
</dbReference>
<feature type="transmembrane region" description="Helical" evidence="6">
    <location>
        <begin position="72"/>
        <end position="91"/>
    </location>
</feature>
<evidence type="ECO:0000313" key="8">
    <source>
        <dbReference type="Proteomes" id="UP000663823"/>
    </source>
</evidence>
<dbReference type="PANTHER" id="PTHR10414:SF71">
    <property type="entry name" value="FI05338P"/>
    <property type="match status" value="1"/>
</dbReference>
<name>A0A818HRI6_9BILA</name>
<comment type="similarity">
    <text evidence="2 5">Belongs to the CDP-alcohol phosphatidyltransferase class-I family.</text>
</comment>
<feature type="transmembrane region" description="Helical" evidence="6">
    <location>
        <begin position="362"/>
        <end position="384"/>
    </location>
</feature>
<reference evidence="7" key="1">
    <citation type="submission" date="2021-02" db="EMBL/GenBank/DDBJ databases">
        <authorList>
            <person name="Nowell W R."/>
        </authorList>
    </citation>
    <scope>NUCLEOTIDE SEQUENCE</scope>
</reference>
<gene>
    <name evidence="7" type="ORF">OTI717_LOCUS2222</name>
</gene>
<comment type="caution">
    <text evidence="7">The sequence shown here is derived from an EMBL/GenBank/DDBJ whole genome shotgun (WGS) entry which is preliminary data.</text>
</comment>
<organism evidence="7 8">
    <name type="scientific">Rotaria sordida</name>
    <dbReference type="NCBI Taxonomy" id="392033"/>
    <lineage>
        <taxon>Eukaryota</taxon>
        <taxon>Metazoa</taxon>
        <taxon>Spiralia</taxon>
        <taxon>Gnathifera</taxon>
        <taxon>Rotifera</taxon>
        <taxon>Eurotatoria</taxon>
        <taxon>Bdelloidea</taxon>
        <taxon>Philodinida</taxon>
        <taxon>Philodinidae</taxon>
        <taxon>Rotaria</taxon>
    </lineage>
</organism>
<dbReference type="Proteomes" id="UP000663823">
    <property type="component" value="Unassembled WGS sequence"/>
</dbReference>
<dbReference type="InterPro" id="IPR043130">
    <property type="entry name" value="CDP-OH_PTrfase_TM_dom"/>
</dbReference>
<proteinExistence type="inferred from homology"/>
<accession>A0A818HRI6</accession>
<dbReference type="InterPro" id="IPR014472">
    <property type="entry name" value="CHOPT"/>
</dbReference>
<dbReference type="PANTHER" id="PTHR10414">
    <property type="entry name" value="ETHANOLAMINEPHOSPHOTRANSFERASE"/>
    <property type="match status" value="1"/>
</dbReference>